<keyword evidence="1" id="KW-1133">Transmembrane helix</keyword>
<keyword evidence="1" id="KW-0812">Transmembrane</keyword>
<gene>
    <name evidence="2" type="ORF">VNO77_29525</name>
</gene>
<dbReference type="AlphaFoldDB" id="A0AAN9L041"/>
<keyword evidence="3" id="KW-1185">Reference proteome</keyword>
<comment type="caution">
    <text evidence="2">The sequence shown here is derived from an EMBL/GenBank/DDBJ whole genome shotgun (WGS) entry which is preliminary data.</text>
</comment>
<name>A0AAN9L041_CANGL</name>
<accession>A0AAN9L041</accession>
<sequence length="210" mass="23204">MKRIAVPQLEMNFQKIKSVLLSDSSCHFAFPGTRSSYISSILCHSKFLMTSACVFYLILYSAFSIFCLVLGSNSFLCSSYQVTVKFRLSKAPRHIDTPVDGVFATNKTRFRFACGKKNAKENPSLEKTSNVKSVSVFLILEAKRHHRVSCLENFVASSEVSKDGVLQACQSQTNERCCQGKFVTFAKLSSAANRSSGLAAVIDMVYNDSG</sequence>
<organism evidence="2 3">
    <name type="scientific">Canavalia gladiata</name>
    <name type="common">Sword bean</name>
    <name type="synonym">Dolichos gladiatus</name>
    <dbReference type="NCBI Taxonomy" id="3824"/>
    <lineage>
        <taxon>Eukaryota</taxon>
        <taxon>Viridiplantae</taxon>
        <taxon>Streptophyta</taxon>
        <taxon>Embryophyta</taxon>
        <taxon>Tracheophyta</taxon>
        <taxon>Spermatophyta</taxon>
        <taxon>Magnoliopsida</taxon>
        <taxon>eudicotyledons</taxon>
        <taxon>Gunneridae</taxon>
        <taxon>Pentapetalae</taxon>
        <taxon>rosids</taxon>
        <taxon>fabids</taxon>
        <taxon>Fabales</taxon>
        <taxon>Fabaceae</taxon>
        <taxon>Papilionoideae</taxon>
        <taxon>50 kb inversion clade</taxon>
        <taxon>NPAAA clade</taxon>
        <taxon>indigoferoid/millettioid clade</taxon>
        <taxon>Phaseoleae</taxon>
        <taxon>Canavalia</taxon>
    </lineage>
</organism>
<protein>
    <submittedName>
        <fullName evidence="2">Uncharacterized protein</fullName>
    </submittedName>
</protein>
<evidence type="ECO:0000256" key="1">
    <source>
        <dbReference type="SAM" id="Phobius"/>
    </source>
</evidence>
<proteinExistence type="predicted"/>
<evidence type="ECO:0000313" key="3">
    <source>
        <dbReference type="Proteomes" id="UP001367508"/>
    </source>
</evidence>
<feature type="transmembrane region" description="Helical" evidence="1">
    <location>
        <begin position="47"/>
        <end position="71"/>
    </location>
</feature>
<evidence type="ECO:0000313" key="2">
    <source>
        <dbReference type="EMBL" id="KAK7325363.1"/>
    </source>
</evidence>
<dbReference type="EMBL" id="JAYMYQ010000006">
    <property type="protein sequence ID" value="KAK7325363.1"/>
    <property type="molecule type" value="Genomic_DNA"/>
</dbReference>
<dbReference type="Proteomes" id="UP001367508">
    <property type="component" value="Unassembled WGS sequence"/>
</dbReference>
<reference evidence="2 3" key="1">
    <citation type="submission" date="2024-01" db="EMBL/GenBank/DDBJ databases">
        <title>The genomes of 5 underutilized Papilionoideae crops provide insights into root nodulation and disease resistanc.</title>
        <authorList>
            <person name="Jiang F."/>
        </authorList>
    </citation>
    <scope>NUCLEOTIDE SEQUENCE [LARGE SCALE GENOMIC DNA]</scope>
    <source>
        <strain evidence="2">LVBAO_FW01</strain>
        <tissue evidence="2">Leaves</tissue>
    </source>
</reference>
<keyword evidence="1" id="KW-0472">Membrane</keyword>